<dbReference type="Gene3D" id="3.30.70.100">
    <property type="match status" value="1"/>
</dbReference>
<protein>
    <recommendedName>
        <fullName evidence="3 5">acylphosphatase</fullName>
        <ecNumber evidence="2 5">3.6.1.7</ecNumber>
    </recommendedName>
</protein>
<dbReference type="Proteomes" id="UP000178951">
    <property type="component" value="Unassembled WGS sequence"/>
</dbReference>
<dbReference type="EMBL" id="MEUF01000023">
    <property type="protein sequence ID" value="OGC35641.1"/>
    <property type="molecule type" value="Genomic_DNA"/>
</dbReference>
<name>A0A1F4TSG9_UNCSA</name>
<evidence type="ECO:0000256" key="4">
    <source>
        <dbReference type="ARBA" id="ARBA00047645"/>
    </source>
</evidence>
<organism evidence="8 9">
    <name type="scientific">candidate division WOR-1 bacterium RIFOXYB2_FULL_48_7</name>
    <dbReference type="NCBI Taxonomy" id="1802583"/>
    <lineage>
        <taxon>Bacteria</taxon>
        <taxon>Bacillati</taxon>
        <taxon>Saganbacteria</taxon>
    </lineage>
</organism>
<dbReference type="STRING" id="1802583.A2311_03605"/>
<evidence type="ECO:0000256" key="6">
    <source>
        <dbReference type="RuleBase" id="RU004168"/>
    </source>
</evidence>
<dbReference type="PANTHER" id="PTHR47268">
    <property type="entry name" value="ACYLPHOSPHATASE"/>
    <property type="match status" value="1"/>
</dbReference>
<evidence type="ECO:0000313" key="9">
    <source>
        <dbReference type="Proteomes" id="UP000178951"/>
    </source>
</evidence>
<evidence type="ECO:0000259" key="7">
    <source>
        <dbReference type="PROSITE" id="PS51160"/>
    </source>
</evidence>
<gene>
    <name evidence="8" type="ORF">A2311_03605</name>
</gene>
<dbReference type="Pfam" id="PF00708">
    <property type="entry name" value="Acylphosphatase"/>
    <property type="match status" value="1"/>
</dbReference>
<feature type="active site" evidence="5">
    <location>
        <position position="18"/>
    </location>
</feature>
<dbReference type="InterPro" id="IPR020456">
    <property type="entry name" value="Acylphosphatase"/>
</dbReference>
<dbReference type="PANTHER" id="PTHR47268:SF4">
    <property type="entry name" value="ACYLPHOSPHATASE"/>
    <property type="match status" value="1"/>
</dbReference>
<comment type="catalytic activity">
    <reaction evidence="4 5">
        <text>an acyl phosphate + H2O = a carboxylate + phosphate + H(+)</text>
        <dbReference type="Rhea" id="RHEA:14965"/>
        <dbReference type="ChEBI" id="CHEBI:15377"/>
        <dbReference type="ChEBI" id="CHEBI:15378"/>
        <dbReference type="ChEBI" id="CHEBI:29067"/>
        <dbReference type="ChEBI" id="CHEBI:43474"/>
        <dbReference type="ChEBI" id="CHEBI:59918"/>
        <dbReference type="EC" id="3.6.1.7"/>
    </reaction>
</comment>
<reference evidence="8 9" key="1">
    <citation type="journal article" date="2016" name="Nat. Commun.">
        <title>Thousands of microbial genomes shed light on interconnected biogeochemical processes in an aquifer system.</title>
        <authorList>
            <person name="Anantharaman K."/>
            <person name="Brown C.T."/>
            <person name="Hug L.A."/>
            <person name="Sharon I."/>
            <person name="Castelle C.J."/>
            <person name="Probst A.J."/>
            <person name="Thomas B.C."/>
            <person name="Singh A."/>
            <person name="Wilkins M.J."/>
            <person name="Karaoz U."/>
            <person name="Brodie E.L."/>
            <person name="Williams K.H."/>
            <person name="Hubbard S.S."/>
            <person name="Banfield J.F."/>
        </authorList>
    </citation>
    <scope>NUCLEOTIDE SEQUENCE [LARGE SCALE GENOMIC DNA]</scope>
</reference>
<keyword evidence="5" id="KW-0378">Hydrolase</keyword>
<dbReference type="InterPro" id="IPR001792">
    <property type="entry name" value="Acylphosphatase-like_dom"/>
</dbReference>
<comment type="similarity">
    <text evidence="1 6">Belongs to the acylphosphatase family.</text>
</comment>
<evidence type="ECO:0000256" key="1">
    <source>
        <dbReference type="ARBA" id="ARBA00005614"/>
    </source>
</evidence>
<dbReference type="EC" id="3.6.1.7" evidence="2 5"/>
<dbReference type="GO" id="GO:0003998">
    <property type="term" value="F:acylphosphatase activity"/>
    <property type="evidence" value="ECO:0007669"/>
    <property type="project" value="UniProtKB-EC"/>
</dbReference>
<dbReference type="PROSITE" id="PS00151">
    <property type="entry name" value="ACYLPHOSPHATASE_2"/>
    <property type="match status" value="1"/>
</dbReference>
<evidence type="ECO:0000313" key="8">
    <source>
        <dbReference type="EMBL" id="OGC35641.1"/>
    </source>
</evidence>
<dbReference type="SUPFAM" id="SSF54975">
    <property type="entry name" value="Acylphosphatase/BLUF domain-like"/>
    <property type="match status" value="1"/>
</dbReference>
<dbReference type="InterPro" id="IPR036046">
    <property type="entry name" value="Acylphosphatase-like_dom_sf"/>
</dbReference>
<feature type="domain" description="Acylphosphatase-like" evidence="7">
    <location>
        <begin position="3"/>
        <end position="87"/>
    </location>
</feature>
<feature type="active site" evidence="5">
    <location>
        <position position="36"/>
    </location>
</feature>
<comment type="caution">
    <text evidence="8">The sequence shown here is derived from an EMBL/GenBank/DDBJ whole genome shotgun (WGS) entry which is preliminary data.</text>
</comment>
<dbReference type="PROSITE" id="PS51160">
    <property type="entry name" value="ACYLPHOSPHATASE_3"/>
    <property type="match status" value="1"/>
</dbReference>
<sequence>MERVEARFSGHVQGVGFRYTAQELAGRYALFGYVQNLPNGDVEVVVEGENTADYLAELHKLMGRYITSQTTEKFPPTGEFKNFRVKYY</sequence>
<dbReference type="AlphaFoldDB" id="A0A1F4TSG9"/>
<evidence type="ECO:0000256" key="2">
    <source>
        <dbReference type="ARBA" id="ARBA00012150"/>
    </source>
</evidence>
<evidence type="ECO:0000256" key="5">
    <source>
        <dbReference type="PROSITE-ProRule" id="PRU00520"/>
    </source>
</evidence>
<proteinExistence type="inferred from homology"/>
<dbReference type="InterPro" id="IPR017968">
    <property type="entry name" value="Acylphosphatase_CS"/>
</dbReference>
<evidence type="ECO:0000256" key="3">
    <source>
        <dbReference type="ARBA" id="ARBA00015991"/>
    </source>
</evidence>
<accession>A0A1F4TSG9</accession>